<feature type="domain" description="T-cell immunomodulatory protein TIP C2" evidence="10">
    <location>
        <begin position="525"/>
        <end position="622"/>
    </location>
</feature>
<dbReference type="SUPFAM" id="SSF69318">
    <property type="entry name" value="Integrin alpha N-terminal domain"/>
    <property type="match status" value="1"/>
</dbReference>
<feature type="signal peptide" evidence="9">
    <location>
        <begin position="1"/>
        <end position="25"/>
    </location>
</feature>
<keyword evidence="12" id="KW-1185">Reference proteome</keyword>
<evidence type="ECO:0000256" key="8">
    <source>
        <dbReference type="SAM" id="Phobius"/>
    </source>
</evidence>
<dbReference type="HOGENOM" id="CLU_020272_1_0_1"/>
<feature type="transmembrane region" description="Helical" evidence="8">
    <location>
        <begin position="628"/>
        <end position="652"/>
    </location>
</feature>
<keyword evidence="7" id="KW-0325">Glycoprotein</keyword>
<organism evidence="11 12">
    <name type="scientific">Fomitopsis schrenkii</name>
    <name type="common">Brown rot fungus</name>
    <dbReference type="NCBI Taxonomy" id="2126942"/>
    <lineage>
        <taxon>Eukaryota</taxon>
        <taxon>Fungi</taxon>
        <taxon>Dikarya</taxon>
        <taxon>Basidiomycota</taxon>
        <taxon>Agaricomycotina</taxon>
        <taxon>Agaricomycetes</taxon>
        <taxon>Polyporales</taxon>
        <taxon>Fomitopsis</taxon>
    </lineage>
</organism>
<keyword evidence="3 8" id="KW-0812">Transmembrane</keyword>
<keyword evidence="5 8" id="KW-1133">Transmembrane helix</keyword>
<evidence type="ECO:0000313" key="12">
    <source>
        <dbReference type="Proteomes" id="UP000015241"/>
    </source>
</evidence>
<accession>S8FAG0</accession>
<evidence type="ECO:0000256" key="7">
    <source>
        <dbReference type="ARBA" id="ARBA00023180"/>
    </source>
</evidence>
<dbReference type="InterPro" id="IPR013517">
    <property type="entry name" value="FG-GAP"/>
</dbReference>
<comment type="subcellular location">
    <subcellularLocation>
        <location evidence="1">Membrane</location>
        <topology evidence="1">Single-pass type I membrane protein</topology>
    </subcellularLocation>
</comment>
<keyword evidence="4 9" id="KW-0732">Signal</keyword>
<evidence type="ECO:0000256" key="5">
    <source>
        <dbReference type="ARBA" id="ARBA00022989"/>
    </source>
</evidence>
<evidence type="ECO:0000256" key="6">
    <source>
        <dbReference type="ARBA" id="ARBA00023136"/>
    </source>
</evidence>
<dbReference type="PANTHER" id="PTHR13412">
    <property type="entry name" value="T-CELL IMMUNOMODULATORY PROTEIN HOMOLOG"/>
    <property type="match status" value="1"/>
</dbReference>
<evidence type="ECO:0000256" key="4">
    <source>
        <dbReference type="ARBA" id="ARBA00022729"/>
    </source>
</evidence>
<dbReference type="EMBL" id="KE504164">
    <property type="protein sequence ID" value="EPS98605.1"/>
    <property type="molecule type" value="Genomic_DNA"/>
</dbReference>
<protein>
    <recommendedName>
        <fullName evidence="10">T-cell immunomodulatory protein TIP C2 domain-containing protein</fullName>
    </recommendedName>
</protein>
<dbReference type="InterPro" id="IPR057089">
    <property type="entry name" value="C2_TIP"/>
</dbReference>
<dbReference type="eggNOG" id="KOG4550">
    <property type="taxonomic scope" value="Eukaryota"/>
</dbReference>
<comment type="similarity">
    <text evidence="2">Belongs to the TIP family.</text>
</comment>
<evidence type="ECO:0000256" key="3">
    <source>
        <dbReference type="ARBA" id="ARBA00022692"/>
    </source>
</evidence>
<feature type="chain" id="PRO_5004551240" description="T-cell immunomodulatory protein TIP C2 domain-containing protein" evidence="9">
    <location>
        <begin position="26"/>
        <end position="674"/>
    </location>
</feature>
<sequence>MWHPTHWRAYTSFTLLLNLALPTYAVWPFTPKRFAGNAFLGAGSMGVDDDVDIIAFGDFNGDQFLDLLGLATDRQTLSVYLWNHEDYTFEKSAVFRHPQKVYNVIPGDFTQGGRLDLLVLSQATSSSQLGIQLYRAQSSGGFALHPTSGSPSVMAQPIPIDLNGDLKIDLFGNTPGSGSQFKVWDNAWNSSQRDSPIFDLVDPKFDGDHCTISNPHSNAAVDLNGDCLAVDIFVVCDNRWSASKYFQIWANNKDEGFSLARQGNLPRGTQSISFADIDRDGTIDMVFATCPSVSSSGIGSSCNINIAFNKQLPLCASTTDSGLRNGKRVCRPPEQLCTADPDFNFDFTESNDNDAFLSIPVADIFPGSSPSLLVLDTSQSPALPVPLKLGDANQDGFPDILAIITTGTGSSAARIPQLALSEPCGAGVAGCGRTGKGRRGFSMVKKGIDPLKGIRDARSVAFFDMDEDGSLDIMVQRTGTQGEGHILFVQNNFYYDAFFLKAIVLNGACGSSVCRDANTSAKYHPYGVSYSGATYKYTVLDTSGRRSAAAVGQLPQTAYHALLTPYSYFGLGRTNNYIENLFVGSTKHSPQHFINMEGVIPNSKVVIIPPLKDDEGWKRELYLRPGEWIPWVTLTVIATLGILAVILIVLHLNEKREDELERRRVSHHINFDAL</sequence>
<reference evidence="11 12" key="1">
    <citation type="journal article" date="2012" name="Science">
        <title>The Paleozoic origin of enzymatic lignin decomposition reconstructed from 31 fungal genomes.</title>
        <authorList>
            <person name="Floudas D."/>
            <person name="Binder M."/>
            <person name="Riley R."/>
            <person name="Barry K."/>
            <person name="Blanchette R.A."/>
            <person name="Henrissat B."/>
            <person name="Martinez A.T."/>
            <person name="Otillar R."/>
            <person name="Spatafora J.W."/>
            <person name="Yadav J.S."/>
            <person name="Aerts A."/>
            <person name="Benoit I."/>
            <person name="Boyd A."/>
            <person name="Carlson A."/>
            <person name="Copeland A."/>
            <person name="Coutinho P.M."/>
            <person name="de Vries R.P."/>
            <person name="Ferreira P."/>
            <person name="Findley K."/>
            <person name="Foster B."/>
            <person name="Gaskell J."/>
            <person name="Glotzer D."/>
            <person name="Gorecki P."/>
            <person name="Heitman J."/>
            <person name="Hesse C."/>
            <person name="Hori C."/>
            <person name="Igarashi K."/>
            <person name="Jurgens J.A."/>
            <person name="Kallen N."/>
            <person name="Kersten P."/>
            <person name="Kohler A."/>
            <person name="Kuees U."/>
            <person name="Kumar T.K.A."/>
            <person name="Kuo A."/>
            <person name="LaButti K."/>
            <person name="Larrondo L.F."/>
            <person name="Lindquist E."/>
            <person name="Ling A."/>
            <person name="Lombard V."/>
            <person name="Lucas S."/>
            <person name="Lundell T."/>
            <person name="Martin R."/>
            <person name="McLaughlin D.J."/>
            <person name="Morgenstern I."/>
            <person name="Morin E."/>
            <person name="Murat C."/>
            <person name="Nagy L.G."/>
            <person name="Nolan M."/>
            <person name="Ohm R.A."/>
            <person name="Patyshakuliyeva A."/>
            <person name="Rokas A."/>
            <person name="Ruiz-Duenas F.J."/>
            <person name="Sabat G."/>
            <person name="Salamov A."/>
            <person name="Samejima M."/>
            <person name="Schmutz J."/>
            <person name="Slot J.C."/>
            <person name="St John F."/>
            <person name="Stenlid J."/>
            <person name="Sun H."/>
            <person name="Sun S."/>
            <person name="Syed K."/>
            <person name="Tsang A."/>
            <person name="Wiebenga A."/>
            <person name="Young D."/>
            <person name="Pisabarro A."/>
            <person name="Eastwood D.C."/>
            <person name="Martin F."/>
            <person name="Cullen D."/>
            <person name="Grigoriev I.V."/>
            <person name="Hibbett D.S."/>
        </authorList>
    </citation>
    <scope>NUCLEOTIDE SEQUENCE</scope>
    <source>
        <strain evidence="12">FP-58527</strain>
    </source>
</reference>
<evidence type="ECO:0000313" key="11">
    <source>
        <dbReference type="EMBL" id="EPS98605.1"/>
    </source>
</evidence>
<dbReference type="InterPro" id="IPR028994">
    <property type="entry name" value="Integrin_alpha_N"/>
</dbReference>
<dbReference type="PANTHER" id="PTHR13412:SF0">
    <property type="entry name" value="T-CELL IMMUNOMODULATORY PROTEIN"/>
    <property type="match status" value="1"/>
</dbReference>
<proteinExistence type="inferred from homology"/>
<gene>
    <name evidence="11" type="ORF">FOMPIDRAFT_1126365</name>
</gene>
<dbReference type="InParanoid" id="S8FAG0"/>
<dbReference type="Proteomes" id="UP000015241">
    <property type="component" value="Unassembled WGS sequence"/>
</dbReference>
<evidence type="ECO:0000256" key="2">
    <source>
        <dbReference type="ARBA" id="ARBA00006496"/>
    </source>
</evidence>
<dbReference type="Pfam" id="PF13517">
    <property type="entry name" value="FG-GAP_3"/>
    <property type="match status" value="2"/>
</dbReference>
<name>S8FAG0_FOMSC</name>
<dbReference type="Pfam" id="PF23122">
    <property type="entry name" value="C2_ITFG1"/>
    <property type="match status" value="1"/>
</dbReference>
<evidence type="ECO:0000259" key="10">
    <source>
        <dbReference type="Pfam" id="PF23122"/>
    </source>
</evidence>
<evidence type="ECO:0000256" key="1">
    <source>
        <dbReference type="ARBA" id="ARBA00004479"/>
    </source>
</evidence>
<dbReference type="AlphaFoldDB" id="S8FAG0"/>
<dbReference type="OrthoDB" id="10022113at2759"/>
<dbReference type="GO" id="GO:0005886">
    <property type="term" value="C:plasma membrane"/>
    <property type="evidence" value="ECO:0007669"/>
    <property type="project" value="TreeGrafter"/>
</dbReference>
<evidence type="ECO:0000256" key="9">
    <source>
        <dbReference type="SAM" id="SignalP"/>
    </source>
</evidence>
<keyword evidence="6 8" id="KW-0472">Membrane</keyword>
<dbReference type="InterPro" id="IPR024881">
    <property type="entry name" value="Tip"/>
</dbReference>